<keyword evidence="3" id="KW-0274">FAD</keyword>
<sequence>MASTKLPVLIVGAGPSGLTMALCLAKHGVPVRIIDSSHEYHRGSRGSGLMPRSLEMFKMLGILKQVEEKRGVIDPPARFYKYPETSDVALTDANPLMPPIDPTPDRPLSSMWFVPQFRLEAVFRKELEKYGVTVELDHELLNFEKTSSIVRARIRVKSNGEESLEEINASFLVGADGAKGLVRKLLEIDFLGKTIDADGMLVANATVNGLSTEFAHVWKLPNGLFFSLRPIDHTTKVFAMAVLGPGALLQDQDNPGAIRNLFEKHVGRPDVTLGEFHWYSFFKPNMRMVSKFSEGRVFVVGDAAHIHSPHGGQGLNTSVQDSFNLAWKMALVFHEHSPIELLDAYNEERLPVVTEMLRKVVGLYNAFSEDAHKALTSAAHPKELFQLDINYRWSPILIEERNPQSASMEELKAHAYVGWGSSLCAGDRAPDAPELVIKGVRESTTLFEIFNLIMHTILVFGDFLPFQNLGAIINSQSHPGAMQIFSVSRDSNATAPPDVATIYDKGGHIHSAYKVDSDSAVLIIVRPDGFIGCIATSEVGVEKYLSLIFSKRG</sequence>
<gene>
    <name evidence="7" type="ORF">BDZ94DRAFT_52011</name>
</gene>
<dbReference type="InterPro" id="IPR050641">
    <property type="entry name" value="RIFMO-like"/>
</dbReference>
<dbReference type="Gene3D" id="3.50.50.60">
    <property type="entry name" value="FAD/NAD(P)-binding domain"/>
    <property type="match status" value="1"/>
</dbReference>
<evidence type="ECO:0000313" key="8">
    <source>
        <dbReference type="Proteomes" id="UP000807353"/>
    </source>
</evidence>
<keyword evidence="4" id="KW-0560">Oxidoreductase</keyword>
<evidence type="ECO:0000256" key="2">
    <source>
        <dbReference type="ARBA" id="ARBA00022630"/>
    </source>
</evidence>
<feature type="domain" description="Phenol hydroxylase-like C-terminal dimerisation" evidence="6">
    <location>
        <begin position="502"/>
        <end position="538"/>
    </location>
</feature>
<evidence type="ECO:0000256" key="4">
    <source>
        <dbReference type="ARBA" id="ARBA00023002"/>
    </source>
</evidence>
<accession>A0A9P5YFV3</accession>
<dbReference type="Pfam" id="PF07976">
    <property type="entry name" value="Phe_hydrox_dim"/>
    <property type="match status" value="1"/>
</dbReference>
<dbReference type="GO" id="GO:0016709">
    <property type="term" value="F:oxidoreductase activity, acting on paired donors, with incorporation or reduction of molecular oxygen, NAD(P)H as one donor, and incorporation of one atom of oxygen"/>
    <property type="evidence" value="ECO:0007669"/>
    <property type="project" value="UniProtKB-ARBA"/>
</dbReference>
<protein>
    <submittedName>
        <fullName evidence="7">FAD binding domain-containing protein</fullName>
    </submittedName>
</protein>
<organism evidence="7 8">
    <name type="scientific">Collybia nuda</name>
    <dbReference type="NCBI Taxonomy" id="64659"/>
    <lineage>
        <taxon>Eukaryota</taxon>
        <taxon>Fungi</taxon>
        <taxon>Dikarya</taxon>
        <taxon>Basidiomycota</taxon>
        <taxon>Agaricomycotina</taxon>
        <taxon>Agaricomycetes</taxon>
        <taxon>Agaricomycetidae</taxon>
        <taxon>Agaricales</taxon>
        <taxon>Tricholomatineae</taxon>
        <taxon>Clitocybaceae</taxon>
        <taxon>Collybia</taxon>
    </lineage>
</organism>
<dbReference type="Pfam" id="PF01494">
    <property type="entry name" value="FAD_binding_3"/>
    <property type="match status" value="1"/>
</dbReference>
<dbReference type="GO" id="GO:0071949">
    <property type="term" value="F:FAD binding"/>
    <property type="evidence" value="ECO:0007669"/>
    <property type="project" value="InterPro"/>
</dbReference>
<dbReference type="InterPro" id="IPR038220">
    <property type="entry name" value="PHOX_C_sf"/>
</dbReference>
<evidence type="ECO:0000256" key="1">
    <source>
        <dbReference type="ARBA" id="ARBA00001974"/>
    </source>
</evidence>
<keyword evidence="2" id="KW-0285">Flavoprotein</keyword>
<keyword evidence="8" id="KW-1185">Reference proteome</keyword>
<dbReference type="Gene3D" id="3.40.30.20">
    <property type="match status" value="1"/>
</dbReference>
<dbReference type="InterPro" id="IPR012941">
    <property type="entry name" value="Phe_hydrox_C_dim_dom"/>
</dbReference>
<dbReference type="PANTHER" id="PTHR43004:SF19">
    <property type="entry name" value="BINDING MONOOXYGENASE, PUTATIVE (JCVI)-RELATED"/>
    <property type="match status" value="1"/>
</dbReference>
<dbReference type="InterPro" id="IPR036188">
    <property type="entry name" value="FAD/NAD-bd_sf"/>
</dbReference>
<dbReference type="InterPro" id="IPR002938">
    <property type="entry name" value="FAD-bd"/>
</dbReference>
<dbReference type="SUPFAM" id="SSF51905">
    <property type="entry name" value="FAD/NAD(P)-binding domain"/>
    <property type="match status" value="1"/>
</dbReference>
<reference evidence="7" key="1">
    <citation type="submission" date="2020-11" db="EMBL/GenBank/DDBJ databases">
        <authorList>
            <consortium name="DOE Joint Genome Institute"/>
            <person name="Ahrendt S."/>
            <person name="Riley R."/>
            <person name="Andreopoulos W."/>
            <person name="Labutti K."/>
            <person name="Pangilinan J."/>
            <person name="Ruiz-Duenas F.J."/>
            <person name="Barrasa J.M."/>
            <person name="Sanchez-Garcia M."/>
            <person name="Camarero S."/>
            <person name="Miyauchi S."/>
            <person name="Serrano A."/>
            <person name="Linde D."/>
            <person name="Babiker R."/>
            <person name="Drula E."/>
            <person name="Ayuso-Fernandez I."/>
            <person name="Pacheco R."/>
            <person name="Padilla G."/>
            <person name="Ferreira P."/>
            <person name="Barriuso J."/>
            <person name="Kellner H."/>
            <person name="Castanera R."/>
            <person name="Alfaro M."/>
            <person name="Ramirez L."/>
            <person name="Pisabarro A.G."/>
            <person name="Kuo A."/>
            <person name="Tritt A."/>
            <person name="Lipzen A."/>
            <person name="He G."/>
            <person name="Yan M."/>
            <person name="Ng V."/>
            <person name="Cullen D."/>
            <person name="Martin F."/>
            <person name="Rosso M.-N."/>
            <person name="Henrissat B."/>
            <person name="Hibbett D."/>
            <person name="Martinez A.T."/>
            <person name="Grigoriev I.V."/>
        </authorList>
    </citation>
    <scope>NUCLEOTIDE SEQUENCE</scope>
    <source>
        <strain evidence="7">CBS 247.69</strain>
    </source>
</reference>
<comment type="caution">
    <text evidence="7">The sequence shown here is derived from an EMBL/GenBank/DDBJ whole genome shotgun (WGS) entry which is preliminary data.</text>
</comment>
<dbReference type="PRINTS" id="PR00420">
    <property type="entry name" value="RNGMNOXGNASE"/>
</dbReference>
<dbReference type="AlphaFoldDB" id="A0A9P5YFV3"/>
<evidence type="ECO:0000256" key="3">
    <source>
        <dbReference type="ARBA" id="ARBA00022827"/>
    </source>
</evidence>
<dbReference type="Proteomes" id="UP000807353">
    <property type="component" value="Unassembled WGS sequence"/>
</dbReference>
<evidence type="ECO:0000259" key="6">
    <source>
        <dbReference type="Pfam" id="PF07976"/>
    </source>
</evidence>
<evidence type="ECO:0000313" key="7">
    <source>
        <dbReference type="EMBL" id="KAF9467086.1"/>
    </source>
</evidence>
<feature type="domain" description="FAD-binding" evidence="5">
    <location>
        <begin position="6"/>
        <end position="358"/>
    </location>
</feature>
<proteinExistence type="predicted"/>
<name>A0A9P5YFV3_9AGAR</name>
<evidence type="ECO:0000259" key="5">
    <source>
        <dbReference type="Pfam" id="PF01494"/>
    </source>
</evidence>
<dbReference type="PANTHER" id="PTHR43004">
    <property type="entry name" value="TRK SYSTEM POTASSIUM UPTAKE PROTEIN"/>
    <property type="match status" value="1"/>
</dbReference>
<dbReference type="OrthoDB" id="2690153at2759"/>
<comment type="cofactor">
    <cofactor evidence="1">
        <name>FAD</name>
        <dbReference type="ChEBI" id="CHEBI:57692"/>
    </cofactor>
</comment>
<dbReference type="Gene3D" id="3.30.70.2450">
    <property type="match status" value="1"/>
</dbReference>
<dbReference type="EMBL" id="MU150238">
    <property type="protein sequence ID" value="KAF9467086.1"/>
    <property type="molecule type" value="Genomic_DNA"/>
</dbReference>